<dbReference type="GeneID" id="97310693"/>
<gene>
    <name evidence="2" type="ORF">E2553_41545</name>
</gene>
<feature type="transmembrane region" description="Helical" evidence="1">
    <location>
        <begin position="20"/>
        <end position="38"/>
    </location>
</feature>
<keyword evidence="1" id="KW-0812">Transmembrane</keyword>
<evidence type="ECO:0000313" key="2">
    <source>
        <dbReference type="EMBL" id="TFE37855.1"/>
    </source>
</evidence>
<dbReference type="Proteomes" id="UP000297385">
    <property type="component" value="Unassembled WGS sequence"/>
</dbReference>
<protein>
    <submittedName>
        <fullName evidence="2">Uncharacterized protein</fullName>
    </submittedName>
</protein>
<evidence type="ECO:0000313" key="3">
    <source>
        <dbReference type="Proteomes" id="UP000297385"/>
    </source>
</evidence>
<proteinExistence type="predicted"/>
<feature type="transmembrane region" description="Helical" evidence="1">
    <location>
        <begin position="45"/>
        <end position="64"/>
    </location>
</feature>
<comment type="caution">
    <text evidence="2">The sequence shown here is derived from an EMBL/GenBank/DDBJ whole genome shotgun (WGS) entry which is preliminary data.</text>
</comment>
<reference evidence="2 3" key="1">
    <citation type="submission" date="2019-03" db="EMBL/GenBank/DDBJ databases">
        <title>Complete Genome Sequence of Paraburkholderia dipogonis ICMP 19430T, a Nitrogen-fixing Symbiont of the South African Invasive Legume Dipogon lignosus in New Zealand.</title>
        <authorList>
            <person name="De Meyer S.E."/>
        </authorList>
    </citation>
    <scope>NUCLEOTIDE SEQUENCE [LARGE SCALE GENOMIC DNA]</scope>
    <source>
        <strain evidence="2 3">ICMP 19430</strain>
    </source>
</reference>
<dbReference type="EMBL" id="SNVI01000005">
    <property type="protein sequence ID" value="TFE37855.1"/>
    <property type="molecule type" value="Genomic_DNA"/>
</dbReference>
<name>A0A4Y8MKB3_9BURK</name>
<keyword evidence="1" id="KW-1133">Transmembrane helix</keyword>
<dbReference type="AlphaFoldDB" id="A0A4Y8MKB3"/>
<keyword evidence="1" id="KW-0472">Membrane</keyword>
<organism evidence="2 3">
    <name type="scientific">Paraburkholderia dipogonis</name>
    <dbReference type="NCBI Taxonomy" id="1211383"/>
    <lineage>
        <taxon>Bacteria</taxon>
        <taxon>Pseudomonadati</taxon>
        <taxon>Pseudomonadota</taxon>
        <taxon>Betaproteobacteria</taxon>
        <taxon>Burkholderiales</taxon>
        <taxon>Burkholderiaceae</taxon>
        <taxon>Paraburkholderia</taxon>
    </lineage>
</organism>
<accession>A0A4Y8MKB3</accession>
<evidence type="ECO:0000256" key="1">
    <source>
        <dbReference type="SAM" id="Phobius"/>
    </source>
</evidence>
<dbReference type="RefSeq" id="WP_134466372.1">
    <property type="nucleotide sequence ID" value="NZ_JBHMFL010000148.1"/>
</dbReference>
<sequence length="83" mass="8836">MDDANDMGKSLTVPRTTGKGFFVFILLFLGFIVILALRKGHLLEATGTAVAITLCTVVALFGLLSKEVCVFTSDHDQCASNDG</sequence>